<keyword evidence="2 5" id="KW-0547">Nucleotide-binding</keyword>
<dbReference type="AlphaFoldDB" id="A0A9D1LWD3"/>
<dbReference type="InterPro" id="IPR014746">
    <property type="entry name" value="Gln_synth/guanido_kin_cat_dom"/>
</dbReference>
<dbReference type="SUPFAM" id="SSF55931">
    <property type="entry name" value="Glutamine synthetase/guanido kinase"/>
    <property type="match status" value="1"/>
</dbReference>
<sequence length="346" mass="38828">MIWYKEKQQGADDIMVSTRIRLARNLAKYPFPNAMTTEQAKKAAQEISASILEGNSTLAQEFRQLDFSSMTEVDKQTLYEQHLASPEMLDRKAGSLLLSKDETMSIMLMEEDHIRLQIILGGFQLDKAWELADKVDDVIEEHVEYAFDDEFGYLTSCPTNTGTGLRASVMMHLPALTMTDSMARIINSAGQLGIAVRGMYGEGSKAYGNLYQISNQITLGATERDIIEKLKNIANQIADQERQVRKSLAEHSGVKLADRLWRSYGTLKYARSVSSQEAKALISDVILGKNMQIIDSIPESIWELMVTTEPAFITQRAGKAVTPEQRDQLRADAIRNCFTAKECEQL</sequence>
<gene>
    <name evidence="5" type="primary">mcsB</name>
    <name evidence="9" type="ORF">IAB04_07430</name>
</gene>
<comment type="catalytic activity">
    <reaction evidence="5">
        <text>L-arginyl-[protein] + ATP = N(omega)-phospho-L-arginyl-[protein] + ADP + H(+)</text>
        <dbReference type="Rhea" id="RHEA:43384"/>
        <dbReference type="Rhea" id="RHEA-COMP:10532"/>
        <dbReference type="Rhea" id="RHEA-COMP:10533"/>
        <dbReference type="ChEBI" id="CHEBI:15378"/>
        <dbReference type="ChEBI" id="CHEBI:29965"/>
        <dbReference type="ChEBI" id="CHEBI:30616"/>
        <dbReference type="ChEBI" id="CHEBI:83226"/>
        <dbReference type="ChEBI" id="CHEBI:456216"/>
        <dbReference type="EC" id="2.7.14.1"/>
    </reaction>
</comment>
<dbReference type="EMBL" id="DVND01000189">
    <property type="protein sequence ID" value="HIU49182.1"/>
    <property type="molecule type" value="Genomic_DNA"/>
</dbReference>
<comment type="similarity">
    <text evidence="5 6">Belongs to the ATP:guanido phosphotransferase family.</text>
</comment>
<dbReference type="Gene3D" id="3.30.590.10">
    <property type="entry name" value="Glutamine synthetase/guanido kinase, catalytic domain"/>
    <property type="match status" value="1"/>
</dbReference>
<dbReference type="Proteomes" id="UP000824111">
    <property type="component" value="Unassembled WGS sequence"/>
</dbReference>
<evidence type="ECO:0000256" key="4">
    <source>
        <dbReference type="ARBA" id="ARBA00022840"/>
    </source>
</evidence>
<dbReference type="PROSITE" id="PS51510">
    <property type="entry name" value="PHOSPHAGEN_KINASE_C"/>
    <property type="match status" value="1"/>
</dbReference>
<keyword evidence="1 5" id="KW-0808">Transferase</keyword>
<dbReference type="InterPro" id="IPR022414">
    <property type="entry name" value="ATP-guanido_PTrfase_cat"/>
</dbReference>
<evidence type="ECO:0000256" key="6">
    <source>
        <dbReference type="PROSITE-ProRule" id="PRU00843"/>
    </source>
</evidence>
<dbReference type="InterPro" id="IPR000749">
    <property type="entry name" value="ATP-guanido_PTrfase"/>
</dbReference>
<dbReference type="GO" id="GO:0046314">
    <property type="term" value="P:phosphocreatine biosynthetic process"/>
    <property type="evidence" value="ECO:0007669"/>
    <property type="project" value="InterPro"/>
</dbReference>
<accession>A0A9D1LWD3</accession>
<keyword evidence="7" id="KW-0175">Coiled coil</keyword>
<protein>
    <recommendedName>
        <fullName evidence="5">Protein-arginine kinase</fullName>
        <ecNumber evidence="5">2.7.14.1</ecNumber>
    </recommendedName>
</protein>
<evidence type="ECO:0000313" key="10">
    <source>
        <dbReference type="Proteomes" id="UP000824111"/>
    </source>
</evidence>
<feature type="binding site" evidence="6">
    <location>
        <begin position="197"/>
        <end position="202"/>
    </location>
    <ligand>
        <name>ATP</name>
        <dbReference type="ChEBI" id="CHEBI:30616"/>
    </ligand>
</feature>
<evidence type="ECO:0000256" key="1">
    <source>
        <dbReference type="ARBA" id="ARBA00022679"/>
    </source>
</evidence>
<evidence type="ECO:0000256" key="7">
    <source>
        <dbReference type="SAM" id="Coils"/>
    </source>
</evidence>
<reference evidence="9" key="1">
    <citation type="submission" date="2020-10" db="EMBL/GenBank/DDBJ databases">
        <authorList>
            <person name="Gilroy R."/>
        </authorList>
    </citation>
    <scope>NUCLEOTIDE SEQUENCE</scope>
    <source>
        <strain evidence="9">ChiSjej4B22-9803</strain>
    </source>
</reference>
<dbReference type="PANTHER" id="PTHR11547">
    <property type="entry name" value="ARGININE OR CREATINE KINASE"/>
    <property type="match status" value="1"/>
</dbReference>
<dbReference type="HAMAP" id="MF_00602">
    <property type="entry name" value="Prot_Arg_kinase"/>
    <property type="match status" value="1"/>
</dbReference>
<evidence type="ECO:0000256" key="5">
    <source>
        <dbReference type="HAMAP-Rule" id="MF_00602"/>
    </source>
</evidence>
<feature type="short sequence motif" description="RDXXRA motif of the pArg binding pocket involved in allosteric regulation" evidence="5">
    <location>
        <begin position="326"/>
        <end position="331"/>
    </location>
</feature>
<comment type="activity regulation">
    <text evidence="5">Appears to be allosterically activated by the binding of pArg-containing polypeptides to the pArg-binding pocket localized in the C-terminal domain of McsB.</text>
</comment>
<evidence type="ECO:0000259" key="8">
    <source>
        <dbReference type="PROSITE" id="PS51510"/>
    </source>
</evidence>
<keyword evidence="5" id="KW-0021">Allosteric enzyme</keyword>
<reference evidence="9" key="2">
    <citation type="journal article" date="2021" name="PeerJ">
        <title>Extensive microbial diversity within the chicken gut microbiome revealed by metagenomics and culture.</title>
        <authorList>
            <person name="Gilroy R."/>
            <person name="Ravi A."/>
            <person name="Getino M."/>
            <person name="Pursley I."/>
            <person name="Horton D.L."/>
            <person name="Alikhan N.F."/>
            <person name="Baker D."/>
            <person name="Gharbi K."/>
            <person name="Hall N."/>
            <person name="Watson M."/>
            <person name="Adriaenssens E.M."/>
            <person name="Foster-Nyarko E."/>
            <person name="Jarju S."/>
            <person name="Secka A."/>
            <person name="Antonio M."/>
            <person name="Oren A."/>
            <person name="Chaudhuri R.R."/>
            <person name="La Ragione R."/>
            <person name="Hildebrand F."/>
            <person name="Pallen M.J."/>
        </authorList>
    </citation>
    <scope>NUCLEOTIDE SEQUENCE</scope>
    <source>
        <strain evidence="9">ChiSjej4B22-9803</strain>
    </source>
</reference>
<dbReference type="GO" id="GO:0005615">
    <property type="term" value="C:extracellular space"/>
    <property type="evidence" value="ECO:0007669"/>
    <property type="project" value="TreeGrafter"/>
</dbReference>
<organism evidence="9 10">
    <name type="scientific">Candidatus Avimonoglobus intestinipullorum</name>
    <dbReference type="NCBI Taxonomy" id="2840699"/>
    <lineage>
        <taxon>Bacteria</taxon>
        <taxon>Bacillati</taxon>
        <taxon>Bacillota</taxon>
        <taxon>Clostridia</taxon>
        <taxon>Eubacteriales</taxon>
        <taxon>Candidatus Avimonoglobus</taxon>
    </lineage>
</organism>
<dbReference type="InterPro" id="IPR023660">
    <property type="entry name" value="Arg_Kinase"/>
</dbReference>
<comment type="caution">
    <text evidence="5">Lacks conserved residue(s) required for the propagation of feature annotation.</text>
</comment>
<dbReference type="NCBIfam" id="NF002194">
    <property type="entry name" value="PRK01059.1-4"/>
    <property type="match status" value="1"/>
</dbReference>
<comment type="caution">
    <text evidence="9">The sequence shown here is derived from an EMBL/GenBank/DDBJ whole genome shotgun (WGS) entry which is preliminary data.</text>
</comment>
<name>A0A9D1LWD3_9FIRM</name>
<dbReference type="PANTHER" id="PTHR11547:SF38">
    <property type="entry name" value="ARGININE KINASE 1-RELATED"/>
    <property type="match status" value="1"/>
</dbReference>
<feature type="binding site" evidence="5 6">
    <location>
        <position position="82"/>
    </location>
    <ligand>
        <name>ATP</name>
        <dbReference type="ChEBI" id="CHEBI:30616"/>
    </ligand>
</feature>
<evidence type="ECO:0000256" key="2">
    <source>
        <dbReference type="ARBA" id="ARBA00022741"/>
    </source>
</evidence>
<feature type="binding site" evidence="5 6">
    <location>
        <position position="115"/>
    </location>
    <ligand>
        <name>ATP</name>
        <dbReference type="ChEBI" id="CHEBI:30616"/>
    </ligand>
</feature>
<evidence type="ECO:0000256" key="3">
    <source>
        <dbReference type="ARBA" id="ARBA00022777"/>
    </source>
</evidence>
<dbReference type="Pfam" id="PF00217">
    <property type="entry name" value="ATP-gua_Ptrans"/>
    <property type="match status" value="1"/>
</dbReference>
<comment type="function">
    <text evidence="5">Catalyzes the specific phosphorylation of arginine residues in proteins.</text>
</comment>
<evidence type="ECO:0000313" key="9">
    <source>
        <dbReference type="EMBL" id="HIU49182.1"/>
    </source>
</evidence>
<dbReference type="CDD" id="cd07930">
    <property type="entry name" value="bacterial_phosphagen_kinase"/>
    <property type="match status" value="1"/>
</dbReference>
<dbReference type="EC" id="2.7.14.1" evidence="5"/>
<dbReference type="GO" id="GO:0004111">
    <property type="term" value="F:creatine kinase activity"/>
    <property type="evidence" value="ECO:0007669"/>
    <property type="project" value="InterPro"/>
</dbReference>
<dbReference type="GO" id="GO:1990424">
    <property type="term" value="F:protein arginine kinase activity"/>
    <property type="evidence" value="ECO:0007669"/>
    <property type="project" value="UniProtKB-EC"/>
</dbReference>
<dbReference type="GO" id="GO:0005524">
    <property type="term" value="F:ATP binding"/>
    <property type="evidence" value="ECO:0007669"/>
    <property type="project" value="UniProtKB-UniRule"/>
</dbReference>
<feature type="binding site" evidence="5 6">
    <location>
        <begin position="17"/>
        <end position="21"/>
    </location>
    <ligand>
        <name>ATP</name>
        <dbReference type="ChEBI" id="CHEBI:30616"/>
    </ligand>
</feature>
<proteinExistence type="inferred from homology"/>
<keyword evidence="4 5" id="KW-0067">ATP-binding</keyword>
<feature type="coiled-coil region" evidence="7">
    <location>
        <begin position="223"/>
        <end position="250"/>
    </location>
</feature>
<keyword evidence="3 5" id="KW-0418">Kinase</keyword>
<feature type="binding site" evidence="5 6">
    <location>
        <begin position="166"/>
        <end position="170"/>
    </location>
    <ligand>
        <name>ATP</name>
        <dbReference type="ChEBI" id="CHEBI:30616"/>
    </ligand>
</feature>
<feature type="domain" description="Phosphagen kinase C-terminal" evidence="8">
    <location>
        <begin position="14"/>
        <end position="244"/>
    </location>
</feature>